<dbReference type="InterPro" id="IPR012337">
    <property type="entry name" value="RNaseH-like_sf"/>
</dbReference>
<name>A0A2C9LB39_BIOGL</name>
<dbReference type="KEGG" id="bgt:106055536"/>
<protein>
    <recommendedName>
        <fullName evidence="1">Integrase catalytic domain-containing protein</fullName>
    </recommendedName>
</protein>
<reference evidence="2" key="1">
    <citation type="submission" date="2020-05" db="UniProtKB">
        <authorList>
            <consortium name="EnsemblMetazoa"/>
        </authorList>
    </citation>
    <scope>IDENTIFICATION</scope>
    <source>
        <strain evidence="2">BB02</strain>
    </source>
</reference>
<evidence type="ECO:0000313" key="3">
    <source>
        <dbReference type="Proteomes" id="UP000076420"/>
    </source>
</evidence>
<evidence type="ECO:0000259" key="1">
    <source>
        <dbReference type="PROSITE" id="PS50994"/>
    </source>
</evidence>
<dbReference type="Proteomes" id="UP000076420">
    <property type="component" value="Unassembled WGS sequence"/>
</dbReference>
<dbReference type="InterPro" id="IPR036397">
    <property type="entry name" value="RNaseH_sf"/>
</dbReference>
<dbReference type="SUPFAM" id="SSF53098">
    <property type="entry name" value="Ribonuclease H-like"/>
    <property type="match status" value="1"/>
</dbReference>
<dbReference type="VEuPathDB" id="VectorBase:BGLAX_042501"/>
<dbReference type="STRING" id="6526.A0A2C9LB39"/>
<proteinExistence type="predicted"/>
<dbReference type="PANTHER" id="PTHR37984">
    <property type="entry name" value="PROTEIN CBG26694"/>
    <property type="match status" value="1"/>
</dbReference>
<evidence type="ECO:0000313" key="2">
    <source>
        <dbReference type="EnsemblMetazoa" id="BGLB029176-PA"/>
    </source>
</evidence>
<dbReference type="GO" id="GO:0003676">
    <property type="term" value="F:nucleic acid binding"/>
    <property type="evidence" value="ECO:0007669"/>
    <property type="project" value="InterPro"/>
</dbReference>
<dbReference type="GO" id="GO:0015074">
    <property type="term" value="P:DNA integration"/>
    <property type="evidence" value="ECO:0007669"/>
    <property type="project" value="InterPro"/>
</dbReference>
<accession>A0A2C9LB39</accession>
<dbReference type="Pfam" id="PF00665">
    <property type="entry name" value="rve"/>
    <property type="match status" value="1"/>
</dbReference>
<dbReference type="PANTHER" id="PTHR37984:SF5">
    <property type="entry name" value="PROTEIN NYNRIN-LIKE"/>
    <property type="match status" value="1"/>
</dbReference>
<organism evidence="2 3">
    <name type="scientific">Biomphalaria glabrata</name>
    <name type="common">Bloodfluke planorb</name>
    <name type="synonym">Freshwater snail</name>
    <dbReference type="NCBI Taxonomy" id="6526"/>
    <lineage>
        <taxon>Eukaryota</taxon>
        <taxon>Metazoa</taxon>
        <taxon>Spiralia</taxon>
        <taxon>Lophotrochozoa</taxon>
        <taxon>Mollusca</taxon>
        <taxon>Gastropoda</taxon>
        <taxon>Heterobranchia</taxon>
        <taxon>Euthyneura</taxon>
        <taxon>Panpulmonata</taxon>
        <taxon>Hygrophila</taxon>
        <taxon>Lymnaeoidea</taxon>
        <taxon>Planorbidae</taxon>
        <taxon>Biomphalaria</taxon>
    </lineage>
</organism>
<dbReference type="EnsemblMetazoa" id="BGLB029176-RA">
    <property type="protein sequence ID" value="BGLB029176-PA"/>
    <property type="gene ID" value="BGLB029176"/>
</dbReference>
<sequence>MNADIEVTVRDCSRCAVHQNQNAQELPIPTKTPDLPYSMVGCDLFNFEGEKYVLLVDYFSKFIDVKELSQETTSDIIGAMKSMFACHGIPRRLRLDSGSQFALREFLNFCKSYRIENEMSSPHFQSSNDDAERAIQTVKKLWKKSEDKFLSLLDYRTTPLTNVNLSPAQLLMGR</sequence>
<dbReference type="AlphaFoldDB" id="A0A2C9LB39"/>
<dbReference type="InterPro" id="IPR050951">
    <property type="entry name" value="Retrovirus_Pol_polyprotein"/>
</dbReference>
<gene>
    <name evidence="2" type="primary">106055536</name>
</gene>
<dbReference type="InterPro" id="IPR001584">
    <property type="entry name" value="Integrase_cat-core"/>
</dbReference>
<dbReference type="Gene3D" id="3.30.420.10">
    <property type="entry name" value="Ribonuclease H-like superfamily/Ribonuclease H"/>
    <property type="match status" value="1"/>
</dbReference>
<feature type="domain" description="Integrase catalytic" evidence="1">
    <location>
        <begin position="23"/>
        <end position="174"/>
    </location>
</feature>
<dbReference type="PROSITE" id="PS50994">
    <property type="entry name" value="INTEGRASE"/>
    <property type="match status" value="1"/>
</dbReference>
<dbReference type="VEuPathDB" id="VectorBase:BGLB029176"/>